<dbReference type="GO" id="GO:0005829">
    <property type="term" value="C:cytosol"/>
    <property type="evidence" value="ECO:0007669"/>
    <property type="project" value="TreeGrafter"/>
</dbReference>
<keyword evidence="1 4" id="KW-0560">Oxidoreductase</keyword>
<protein>
    <submittedName>
        <fullName evidence="4">NADH-dependent butanol dehydrogenase</fullName>
        <ecNumber evidence="4">1.1.1.-</ecNumber>
    </submittedName>
</protein>
<dbReference type="InterPro" id="IPR018211">
    <property type="entry name" value="ADH_Fe_CS"/>
</dbReference>
<sequence>MIQPFDFYNPTHIVFGPERLNELDSLIPQEARVLILFGGESARRFGTIDKVREGLGKRTVLEFAGVEANPTYETLMKAVAVVKDEKIDFLLAVGGGSVIDGTKFVAAAAEFDGDPIDMFGGGIGKQLPIHSALPFGSVLTLPATASEMNAGSVITFVEKGAKLGFGSAHTFPKFSFLDPTLTYTLPKRQLANGIVDAFVHIFEQYMTYDVGALVTDRFSEGLLQTLIEIGPRVVNDSEPDYNDRANFMWAATNALNGVLRPGVPQDWATHMIGHEITNLFHIDHARTLAAILPAMLTVRKTQKQSKLLQYGERVWGITTGTDDERITAAIDKTAAFLESLEVPTSLSAYDLTAKDVDALVANLIAHDQVKLSEHGDLTPEISREILLASL</sequence>
<dbReference type="GO" id="GO:0008106">
    <property type="term" value="F:alcohol dehydrogenase (NADP+) activity"/>
    <property type="evidence" value="ECO:0007669"/>
    <property type="project" value="TreeGrafter"/>
</dbReference>
<dbReference type="FunFam" id="3.40.50.1970:FF:000003">
    <property type="entry name" value="Alcohol dehydrogenase, iron-containing"/>
    <property type="match status" value="1"/>
</dbReference>
<dbReference type="GO" id="GO:1990002">
    <property type="term" value="F:methylglyoxal reductase (NADPH) (acetol producing) activity"/>
    <property type="evidence" value="ECO:0007669"/>
    <property type="project" value="TreeGrafter"/>
</dbReference>
<dbReference type="Gene3D" id="1.20.1090.10">
    <property type="entry name" value="Dehydroquinate synthase-like - alpha domain"/>
    <property type="match status" value="1"/>
</dbReference>
<dbReference type="InterPro" id="IPR044731">
    <property type="entry name" value="BDH-like"/>
</dbReference>
<reference evidence="5" key="1">
    <citation type="submission" date="2018-04" db="EMBL/GenBank/DDBJ databases">
        <authorList>
            <person name="Illikoud N."/>
        </authorList>
    </citation>
    <scope>NUCLEOTIDE SEQUENCE [LARGE SCALE GENOMIC DNA]</scope>
</reference>
<dbReference type="CDD" id="cd08187">
    <property type="entry name" value="BDH"/>
    <property type="match status" value="1"/>
</dbReference>
<dbReference type="PANTHER" id="PTHR43633">
    <property type="entry name" value="ALCOHOL DEHYDROGENASE YQHD"/>
    <property type="match status" value="1"/>
</dbReference>
<evidence type="ECO:0000259" key="3">
    <source>
        <dbReference type="Pfam" id="PF25137"/>
    </source>
</evidence>
<gene>
    <name evidence="4" type="primary">bdhJ</name>
    <name evidence="4" type="ORF">BTBSAS_20089</name>
</gene>
<feature type="domain" description="Fe-containing alcohol dehydrogenase-like C-terminal" evidence="3">
    <location>
        <begin position="191"/>
        <end position="378"/>
    </location>
</feature>
<dbReference type="EC" id="1.1.1.-" evidence="4"/>
<dbReference type="PROSITE" id="PS00913">
    <property type="entry name" value="ADH_IRON_1"/>
    <property type="match status" value="1"/>
</dbReference>
<dbReference type="RefSeq" id="WP_120487665.1">
    <property type="nucleotide sequence ID" value="NZ_CBCPKC010000001.1"/>
</dbReference>
<accession>A0A2X0QHW8</accession>
<evidence type="ECO:0000259" key="2">
    <source>
        <dbReference type="Pfam" id="PF00465"/>
    </source>
</evidence>
<dbReference type="AlphaFoldDB" id="A0A2X0QHW8"/>
<dbReference type="InterPro" id="IPR056798">
    <property type="entry name" value="ADH_Fe_C"/>
</dbReference>
<feature type="domain" description="Alcohol dehydrogenase iron-type/glycerol dehydrogenase GldA" evidence="2">
    <location>
        <begin position="10"/>
        <end position="179"/>
    </location>
</feature>
<dbReference type="Pfam" id="PF00465">
    <property type="entry name" value="Fe-ADH"/>
    <property type="match status" value="1"/>
</dbReference>
<proteinExistence type="predicted"/>
<dbReference type="Proteomes" id="UP000270190">
    <property type="component" value="Unassembled WGS sequence"/>
</dbReference>
<dbReference type="PANTHER" id="PTHR43633:SF1">
    <property type="entry name" value="ALCOHOL DEHYDROGENASE YQHD"/>
    <property type="match status" value="1"/>
</dbReference>
<dbReference type="Gene3D" id="3.40.50.1970">
    <property type="match status" value="1"/>
</dbReference>
<dbReference type="InterPro" id="IPR001670">
    <property type="entry name" value="ADH_Fe/GldA"/>
</dbReference>
<dbReference type="EMBL" id="OUNC01000012">
    <property type="protein sequence ID" value="SPP28219.1"/>
    <property type="molecule type" value="Genomic_DNA"/>
</dbReference>
<name>A0A2X0QHW8_BROTH</name>
<evidence type="ECO:0000313" key="5">
    <source>
        <dbReference type="Proteomes" id="UP000270190"/>
    </source>
</evidence>
<dbReference type="Pfam" id="PF25137">
    <property type="entry name" value="ADH_Fe_C"/>
    <property type="match status" value="1"/>
</dbReference>
<organism evidence="4 5">
    <name type="scientific">Brochothrix thermosphacta</name>
    <name type="common">Microbacterium thermosphactum</name>
    <dbReference type="NCBI Taxonomy" id="2756"/>
    <lineage>
        <taxon>Bacteria</taxon>
        <taxon>Bacillati</taxon>
        <taxon>Bacillota</taxon>
        <taxon>Bacilli</taxon>
        <taxon>Bacillales</taxon>
        <taxon>Listeriaceae</taxon>
        <taxon>Brochothrix</taxon>
    </lineage>
</organism>
<dbReference type="SUPFAM" id="SSF56796">
    <property type="entry name" value="Dehydroquinate synthase-like"/>
    <property type="match status" value="1"/>
</dbReference>
<evidence type="ECO:0000313" key="4">
    <source>
        <dbReference type="EMBL" id="SPP28219.1"/>
    </source>
</evidence>
<dbReference type="GO" id="GO:1990362">
    <property type="term" value="F:butanol dehydrogenase (NAD+) activity"/>
    <property type="evidence" value="ECO:0007669"/>
    <property type="project" value="InterPro"/>
</dbReference>
<dbReference type="GO" id="GO:0046872">
    <property type="term" value="F:metal ion binding"/>
    <property type="evidence" value="ECO:0007669"/>
    <property type="project" value="InterPro"/>
</dbReference>
<evidence type="ECO:0000256" key="1">
    <source>
        <dbReference type="ARBA" id="ARBA00023002"/>
    </source>
</evidence>